<reference evidence="2" key="4">
    <citation type="submission" date="2019-03" db="UniProtKB">
        <authorList>
            <consortium name="EnsemblPlants"/>
        </authorList>
    </citation>
    <scope>IDENTIFICATION</scope>
</reference>
<dbReference type="EnsemblPlants" id="AET4Gv20708800.1">
    <property type="protein sequence ID" value="AET4Gv20708800.1"/>
    <property type="gene ID" value="AET4Gv20708800"/>
</dbReference>
<name>A0A453IWK9_AEGTS</name>
<evidence type="ECO:0000313" key="3">
    <source>
        <dbReference type="Proteomes" id="UP000015105"/>
    </source>
</evidence>
<proteinExistence type="predicted"/>
<dbReference type="Proteomes" id="UP000015105">
    <property type="component" value="Chromosome 4D"/>
</dbReference>
<reference evidence="2" key="3">
    <citation type="journal article" date="2017" name="Nature">
        <title>Genome sequence of the progenitor of the wheat D genome Aegilops tauschii.</title>
        <authorList>
            <person name="Luo M.C."/>
            <person name="Gu Y.Q."/>
            <person name="Puiu D."/>
            <person name="Wang H."/>
            <person name="Twardziok S.O."/>
            <person name="Deal K.R."/>
            <person name="Huo N."/>
            <person name="Zhu T."/>
            <person name="Wang L."/>
            <person name="Wang Y."/>
            <person name="McGuire P.E."/>
            <person name="Liu S."/>
            <person name="Long H."/>
            <person name="Ramasamy R.K."/>
            <person name="Rodriguez J.C."/>
            <person name="Van S.L."/>
            <person name="Yuan L."/>
            <person name="Wang Z."/>
            <person name="Xia Z."/>
            <person name="Xiao L."/>
            <person name="Anderson O.D."/>
            <person name="Ouyang S."/>
            <person name="Liang Y."/>
            <person name="Zimin A.V."/>
            <person name="Pertea G."/>
            <person name="Qi P."/>
            <person name="Bennetzen J.L."/>
            <person name="Dai X."/>
            <person name="Dawson M.W."/>
            <person name="Muller H.G."/>
            <person name="Kugler K."/>
            <person name="Rivarola-Duarte L."/>
            <person name="Spannagl M."/>
            <person name="Mayer K.F.X."/>
            <person name="Lu F.H."/>
            <person name="Bevan M.W."/>
            <person name="Leroy P."/>
            <person name="Li P."/>
            <person name="You F.M."/>
            <person name="Sun Q."/>
            <person name="Liu Z."/>
            <person name="Lyons E."/>
            <person name="Wicker T."/>
            <person name="Salzberg S.L."/>
            <person name="Devos K.M."/>
            <person name="Dvorak J."/>
        </authorList>
    </citation>
    <scope>NUCLEOTIDE SEQUENCE [LARGE SCALE GENOMIC DNA]</scope>
    <source>
        <strain evidence="2">cv. AL8/78</strain>
    </source>
</reference>
<keyword evidence="3" id="KW-1185">Reference proteome</keyword>
<reference evidence="2" key="5">
    <citation type="journal article" date="2021" name="G3 (Bethesda)">
        <title>Aegilops tauschii genome assembly Aet v5.0 features greater sequence contiguity and improved annotation.</title>
        <authorList>
            <person name="Wang L."/>
            <person name="Zhu T."/>
            <person name="Rodriguez J.C."/>
            <person name="Deal K.R."/>
            <person name="Dubcovsky J."/>
            <person name="McGuire P.E."/>
            <person name="Lux T."/>
            <person name="Spannagl M."/>
            <person name="Mayer K.F.X."/>
            <person name="Baldrich P."/>
            <person name="Meyers B.C."/>
            <person name="Huo N."/>
            <person name="Gu Y.Q."/>
            <person name="Zhou H."/>
            <person name="Devos K.M."/>
            <person name="Bennetzen J.L."/>
            <person name="Unver T."/>
            <person name="Budak H."/>
            <person name="Gulick P.J."/>
            <person name="Galiba G."/>
            <person name="Kalapos B."/>
            <person name="Nelson D.R."/>
            <person name="Li P."/>
            <person name="You F.M."/>
            <person name="Luo M.C."/>
            <person name="Dvorak J."/>
        </authorList>
    </citation>
    <scope>NUCLEOTIDE SEQUENCE [LARGE SCALE GENOMIC DNA]</scope>
    <source>
        <strain evidence="2">cv. AL8/78</strain>
    </source>
</reference>
<evidence type="ECO:0000256" key="1">
    <source>
        <dbReference type="SAM" id="MobiDB-lite"/>
    </source>
</evidence>
<accession>A0A453IWK9</accession>
<evidence type="ECO:0000313" key="2">
    <source>
        <dbReference type="EnsemblPlants" id="AET4Gv20708800.1"/>
    </source>
</evidence>
<reference evidence="3" key="2">
    <citation type="journal article" date="2017" name="Nat. Plants">
        <title>The Aegilops tauschii genome reveals multiple impacts of transposons.</title>
        <authorList>
            <person name="Zhao G."/>
            <person name="Zou C."/>
            <person name="Li K."/>
            <person name="Wang K."/>
            <person name="Li T."/>
            <person name="Gao L."/>
            <person name="Zhang X."/>
            <person name="Wang H."/>
            <person name="Yang Z."/>
            <person name="Liu X."/>
            <person name="Jiang W."/>
            <person name="Mao L."/>
            <person name="Kong X."/>
            <person name="Jiao Y."/>
            <person name="Jia J."/>
        </authorList>
    </citation>
    <scope>NUCLEOTIDE SEQUENCE [LARGE SCALE GENOMIC DNA]</scope>
    <source>
        <strain evidence="3">cv. AL8/78</strain>
    </source>
</reference>
<reference evidence="3" key="1">
    <citation type="journal article" date="2014" name="Science">
        <title>Ancient hybridizations among the ancestral genomes of bread wheat.</title>
        <authorList>
            <consortium name="International Wheat Genome Sequencing Consortium,"/>
            <person name="Marcussen T."/>
            <person name="Sandve S.R."/>
            <person name="Heier L."/>
            <person name="Spannagl M."/>
            <person name="Pfeifer M."/>
            <person name="Jakobsen K.S."/>
            <person name="Wulff B.B."/>
            <person name="Steuernagel B."/>
            <person name="Mayer K.F."/>
            <person name="Olsen O.A."/>
        </authorList>
    </citation>
    <scope>NUCLEOTIDE SEQUENCE [LARGE SCALE GENOMIC DNA]</scope>
    <source>
        <strain evidence="3">cv. AL8/78</strain>
    </source>
</reference>
<dbReference type="Gramene" id="AET4Gv20708800.1">
    <property type="protein sequence ID" value="AET4Gv20708800.1"/>
    <property type="gene ID" value="AET4Gv20708800"/>
</dbReference>
<organism evidence="2 3">
    <name type="scientific">Aegilops tauschii subsp. strangulata</name>
    <name type="common">Goatgrass</name>
    <dbReference type="NCBI Taxonomy" id="200361"/>
    <lineage>
        <taxon>Eukaryota</taxon>
        <taxon>Viridiplantae</taxon>
        <taxon>Streptophyta</taxon>
        <taxon>Embryophyta</taxon>
        <taxon>Tracheophyta</taxon>
        <taxon>Spermatophyta</taxon>
        <taxon>Magnoliopsida</taxon>
        <taxon>Liliopsida</taxon>
        <taxon>Poales</taxon>
        <taxon>Poaceae</taxon>
        <taxon>BOP clade</taxon>
        <taxon>Pooideae</taxon>
        <taxon>Triticodae</taxon>
        <taxon>Triticeae</taxon>
        <taxon>Triticinae</taxon>
        <taxon>Aegilops</taxon>
    </lineage>
</organism>
<feature type="region of interest" description="Disordered" evidence="1">
    <location>
        <begin position="1"/>
        <end position="61"/>
    </location>
</feature>
<dbReference type="AlphaFoldDB" id="A0A453IWK9"/>
<sequence>PPQSTVTLMPGPTASRIPSAPRTQLPPSGRRHDSRRPPRYTTPSPDESRGHIHSLLPPLAL</sequence>
<protein>
    <submittedName>
        <fullName evidence="2">Uncharacterized protein</fullName>
    </submittedName>
</protein>